<name>A0A6L8VLE8_9RHOB</name>
<reference evidence="1 2" key="1">
    <citation type="submission" date="2020-01" db="EMBL/GenBank/DDBJ databases">
        <title>Frigidibacter albus SP32T (=CGMCC 1.13995T).</title>
        <authorList>
            <person name="Liao X."/>
        </authorList>
    </citation>
    <scope>NUCLEOTIDE SEQUENCE [LARGE SCALE GENOMIC DNA]</scope>
    <source>
        <strain evidence="1 2">SP32</strain>
    </source>
</reference>
<organism evidence="1 2">
    <name type="scientific">Frigidibacter albus</name>
    <dbReference type="NCBI Taxonomy" id="1465486"/>
    <lineage>
        <taxon>Bacteria</taxon>
        <taxon>Pseudomonadati</taxon>
        <taxon>Pseudomonadota</taxon>
        <taxon>Alphaproteobacteria</taxon>
        <taxon>Rhodobacterales</taxon>
        <taxon>Paracoccaceae</taxon>
        <taxon>Frigidibacter</taxon>
    </lineage>
</organism>
<sequence>MHPKLLLAGAYRTLFLGPPAPRPDPLILWLIPMVGRANAGDWDRACEVLAGTLASIEAVRYANWKVLLCSQDRPEGFVDGPRHEFVQAPPQDMSKGISDQNIKARLLAEHAARTCKGFAYVSHLDADDLIHPDLPGWIAADNNGSGYIVEKGYMLDFASGRIARMGTAPGESVFWKHCGSCGYFAVDFGRQKFPAFHLRLIGKGHKNYIARSARLGRPLTPVPFPAMIYLVNHGENVQSRRGHDKMVYLARREVTDEGEVARVRAEFGLGGSI</sequence>
<dbReference type="RefSeq" id="WP_161347133.1">
    <property type="nucleotide sequence ID" value="NZ_BMGW01000008.1"/>
</dbReference>
<evidence type="ECO:0000313" key="2">
    <source>
        <dbReference type="Proteomes" id="UP000477083"/>
    </source>
</evidence>
<dbReference type="Proteomes" id="UP000477083">
    <property type="component" value="Unassembled WGS sequence"/>
</dbReference>
<accession>A0A6L8VLE8</accession>
<comment type="caution">
    <text evidence="1">The sequence shown here is derived from an EMBL/GenBank/DDBJ whole genome shotgun (WGS) entry which is preliminary data.</text>
</comment>
<keyword evidence="2" id="KW-1185">Reference proteome</keyword>
<gene>
    <name evidence="1" type="ORF">GS660_12865</name>
</gene>
<protein>
    <recommendedName>
        <fullName evidence="3">Glycosyltransferase family 2 protein</fullName>
    </recommendedName>
</protein>
<dbReference type="OrthoDB" id="7820774at2"/>
<proteinExistence type="predicted"/>
<dbReference type="EMBL" id="WWNR01000008">
    <property type="protein sequence ID" value="MZQ89980.1"/>
    <property type="molecule type" value="Genomic_DNA"/>
</dbReference>
<evidence type="ECO:0008006" key="3">
    <source>
        <dbReference type="Google" id="ProtNLM"/>
    </source>
</evidence>
<evidence type="ECO:0000313" key="1">
    <source>
        <dbReference type="EMBL" id="MZQ89980.1"/>
    </source>
</evidence>
<dbReference type="AlphaFoldDB" id="A0A6L8VLE8"/>